<keyword evidence="5 7" id="KW-1133">Transmembrane helix</keyword>
<dbReference type="InterPro" id="IPR000515">
    <property type="entry name" value="MetI-like"/>
</dbReference>
<feature type="domain" description="ABC transmembrane type-1" evidence="8">
    <location>
        <begin position="126"/>
        <end position="315"/>
    </location>
</feature>
<evidence type="ECO:0000256" key="1">
    <source>
        <dbReference type="ARBA" id="ARBA00004651"/>
    </source>
</evidence>
<keyword evidence="3" id="KW-1003">Cell membrane</keyword>
<feature type="transmembrane region" description="Helical" evidence="7">
    <location>
        <begin position="65"/>
        <end position="86"/>
    </location>
</feature>
<dbReference type="PANTHER" id="PTHR43386:SF22">
    <property type="entry name" value="OLIGOPEPTIDE TRANSPORT SYSTEM PERMEASE PROTEIN OPPC"/>
    <property type="match status" value="1"/>
</dbReference>
<name>A0A9D2NTS7_9FIRM</name>
<dbReference type="InterPro" id="IPR035906">
    <property type="entry name" value="MetI-like_sf"/>
</dbReference>
<comment type="subcellular location">
    <subcellularLocation>
        <location evidence="1 7">Cell membrane</location>
        <topology evidence="1 7">Multi-pass membrane protein</topology>
    </subcellularLocation>
</comment>
<dbReference type="SUPFAM" id="SSF161098">
    <property type="entry name" value="MetI-like"/>
    <property type="match status" value="1"/>
</dbReference>
<evidence type="ECO:0000256" key="4">
    <source>
        <dbReference type="ARBA" id="ARBA00022692"/>
    </source>
</evidence>
<protein>
    <submittedName>
        <fullName evidence="9">ABC transporter permease</fullName>
    </submittedName>
</protein>
<sequence length="327" mass="35479">MFKKKKETALAAATVAETASEAAVFEPTPDLFEKLDESSKNAEKISYESKTYFKDAWGRFKQNKLAMVGLVFLAIMILLCVLVPLFSNYTYDGQDLNAINQSSSLAHPLGTDYLGRDLLVRIMMGGRISLSVGFAAAAISLVIGVTYGGIAGYCGGKVDMVMMRIVDAMYSIPDMLYIILITVVLEPSMGSILLGICISSWMGMARQVRAQVMTLKEQEFSLAAFVLGASRKRILFKHLVVNSMGPIIVSVTLLVPSAIFNEAFLGFLGIGIPAPTASWGTLANDAKRFFTTQPMQVIWPTLAICLTMLALNFIGDGLGDALDPKKK</sequence>
<organism evidence="9 10">
    <name type="scientific">Candidatus Merdibacter merdavium</name>
    <dbReference type="NCBI Taxonomy" id="2838692"/>
    <lineage>
        <taxon>Bacteria</taxon>
        <taxon>Bacillati</taxon>
        <taxon>Bacillota</taxon>
        <taxon>Erysipelotrichia</taxon>
        <taxon>Erysipelotrichales</taxon>
        <taxon>Erysipelotrichaceae</taxon>
        <taxon>Merdibacter</taxon>
    </lineage>
</organism>
<dbReference type="CDD" id="cd06261">
    <property type="entry name" value="TM_PBP2"/>
    <property type="match status" value="1"/>
</dbReference>
<dbReference type="PANTHER" id="PTHR43386">
    <property type="entry name" value="OLIGOPEPTIDE TRANSPORT SYSTEM PERMEASE PROTEIN APPC"/>
    <property type="match status" value="1"/>
</dbReference>
<dbReference type="PROSITE" id="PS50928">
    <property type="entry name" value="ABC_TM1"/>
    <property type="match status" value="1"/>
</dbReference>
<evidence type="ECO:0000256" key="5">
    <source>
        <dbReference type="ARBA" id="ARBA00022989"/>
    </source>
</evidence>
<feature type="transmembrane region" description="Helical" evidence="7">
    <location>
        <begin position="297"/>
        <end position="318"/>
    </location>
</feature>
<keyword evidence="6 7" id="KW-0472">Membrane</keyword>
<dbReference type="GO" id="GO:0055085">
    <property type="term" value="P:transmembrane transport"/>
    <property type="evidence" value="ECO:0007669"/>
    <property type="project" value="InterPro"/>
</dbReference>
<dbReference type="Pfam" id="PF12911">
    <property type="entry name" value="OppC_N"/>
    <property type="match status" value="1"/>
</dbReference>
<comment type="caution">
    <text evidence="9">The sequence shown here is derived from an EMBL/GenBank/DDBJ whole genome shotgun (WGS) entry which is preliminary data.</text>
</comment>
<reference evidence="9" key="2">
    <citation type="submission" date="2021-04" db="EMBL/GenBank/DDBJ databases">
        <authorList>
            <person name="Gilroy R."/>
        </authorList>
    </citation>
    <scope>NUCLEOTIDE SEQUENCE</scope>
    <source>
        <strain evidence="9">CHK187-11901</strain>
    </source>
</reference>
<keyword evidence="2 7" id="KW-0813">Transport</keyword>
<evidence type="ECO:0000256" key="3">
    <source>
        <dbReference type="ARBA" id="ARBA00022475"/>
    </source>
</evidence>
<dbReference type="AlphaFoldDB" id="A0A9D2NTS7"/>
<evidence type="ECO:0000313" key="10">
    <source>
        <dbReference type="Proteomes" id="UP000823896"/>
    </source>
</evidence>
<dbReference type="Pfam" id="PF00528">
    <property type="entry name" value="BPD_transp_1"/>
    <property type="match status" value="1"/>
</dbReference>
<feature type="transmembrane region" description="Helical" evidence="7">
    <location>
        <begin position="175"/>
        <end position="201"/>
    </location>
</feature>
<dbReference type="InterPro" id="IPR050366">
    <property type="entry name" value="BP-dependent_transpt_permease"/>
</dbReference>
<dbReference type="InterPro" id="IPR025966">
    <property type="entry name" value="OppC_N"/>
</dbReference>
<dbReference type="Gene3D" id="1.10.3720.10">
    <property type="entry name" value="MetI-like"/>
    <property type="match status" value="1"/>
</dbReference>
<dbReference type="GO" id="GO:0005886">
    <property type="term" value="C:plasma membrane"/>
    <property type="evidence" value="ECO:0007669"/>
    <property type="project" value="UniProtKB-SubCell"/>
</dbReference>
<dbReference type="EMBL" id="DWWM01000035">
    <property type="protein sequence ID" value="HJC36588.1"/>
    <property type="molecule type" value="Genomic_DNA"/>
</dbReference>
<feature type="transmembrane region" description="Helical" evidence="7">
    <location>
        <begin position="128"/>
        <end position="155"/>
    </location>
</feature>
<accession>A0A9D2NTS7</accession>
<reference evidence="9" key="1">
    <citation type="journal article" date="2021" name="PeerJ">
        <title>Extensive microbial diversity within the chicken gut microbiome revealed by metagenomics and culture.</title>
        <authorList>
            <person name="Gilroy R."/>
            <person name="Ravi A."/>
            <person name="Getino M."/>
            <person name="Pursley I."/>
            <person name="Horton D.L."/>
            <person name="Alikhan N.F."/>
            <person name="Baker D."/>
            <person name="Gharbi K."/>
            <person name="Hall N."/>
            <person name="Watson M."/>
            <person name="Adriaenssens E.M."/>
            <person name="Foster-Nyarko E."/>
            <person name="Jarju S."/>
            <person name="Secka A."/>
            <person name="Antonio M."/>
            <person name="Oren A."/>
            <person name="Chaudhuri R.R."/>
            <person name="La Ragione R."/>
            <person name="Hildebrand F."/>
            <person name="Pallen M.J."/>
        </authorList>
    </citation>
    <scope>NUCLEOTIDE SEQUENCE</scope>
    <source>
        <strain evidence="9">CHK187-11901</strain>
    </source>
</reference>
<evidence type="ECO:0000259" key="8">
    <source>
        <dbReference type="PROSITE" id="PS50928"/>
    </source>
</evidence>
<comment type="similarity">
    <text evidence="7">Belongs to the binding-protein-dependent transport system permease family.</text>
</comment>
<feature type="transmembrane region" description="Helical" evidence="7">
    <location>
        <begin position="239"/>
        <end position="259"/>
    </location>
</feature>
<dbReference type="Proteomes" id="UP000823896">
    <property type="component" value="Unassembled WGS sequence"/>
</dbReference>
<evidence type="ECO:0000256" key="7">
    <source>
        <dbReference type="RuleBase" id="RU363032"/>
    </source>
</evidence>
<evidence type="ECO:0000313" key="9">
    <source>
        <dbReference type="EMBL" id="HJC36588.1"/>
    </source>
</evidence>
<keyword evidence="4 7" id="KW-0812">Transmembrane</keyword>
<evidence type="ECO:0000256" key="6">
    <source>
        <dbReference type="ARBA" id="ARBA00023136"/>
    </source>
</evidence>
<proteinExistence type="inferred from homology"/>
<evidence type="ECO:0000256" key="2">
    <source>
        <dbReference type="ARBA" id="ARBA00022448"/>
    </source>
</evidence>
<gene>
    <name evidence="9" type="ORF">H9702_05600</name>
</gene>